<dbReference type="InterPro" id="IPR011990">
    <property type="entry name" value="TPR-like_helical_dom_sf"/>
</dbReference>
<dbReference type="Gene3D" id="1.25.40.10">
    <property type="entry name" value="Tetratricopeptide repeat domain"/>
    <property type="match status" value="1"/>
</dbReference>
<sequence length="132" mass="15260">MHLKAITIKEKILGPDDYEVGLSVGHLASLYNYHMKEYRKAEALYIRSITINLKLFSETYSGLEYDYRGLMHVYDKLGNVEEMAEYTVMLARWKELREQHALRDSAPLTLAECPTSLSYIKSLFSNVSVNVF</sequence>
<dbReference type="AlphaFoldDB" id="A0A1B6DWH1"/>
<proteinExistence type="predicted"/>
<dbReference type="PANTHER" id="PTHR46575">
    <property type="entry name" value="AMYLOID PROTEIN-BINDING PROTEIN 2"/>
    <property type="match status" value="1"/>
</dbReference>
<gene>
    <name evidence="1" type="ORF">g.16068</name>
</gene>
<dbReference type="InterPro" id="IPR042476">
    <property type="entry name" value="APPBP2"/>
</dbReference>
<dbReference type="GO" id="GO:0043161">
    <property type="term" value="P:proteasome-mediated ubiquitin-dependent protein catabolic process"/>
    <property type="evidence" value="ECO:0007669"/>
    <property type="project" value="TreeGrafter"/>
</dbReference>
<evidence type="ECO:0000313" key="1">
    <source>
        <dbReference type="EMBL" id="JAS30020.1"/>
    </source>
</evidence>
<dbReference type="GO" id="GO:0006886">
    <property type="term" value="P:intracellular protein transport"/>
    <property type="evidence" value="ECO:0007669"/>
    <property type="project" value="InterPro"/>
</dbReference>
<dbReference type="EMBL" id="GEDC01007278">
    <property type="protein sequence ID" value="JAS30020.1"/>
    <property type="molecule type" value="Transcribed_RNA"/>
</dbReference>
<reference evidence="1" key="1">
    <citation type="submission" date="2015-12" db="EMBL/GenBank/DDBJ databases">
        <title>De novo transcriptome assembly of four potential Pierce s Disease insect vectors from Arizona vineyards.</title>
        <authorList>
            <person name="Tassone E.E."/>
        </authorList>
    </citation>
    <scope>NUCLEOTIDE SEQUENCE</scope>
</reference>
<dbReference type="GO" id="GO:0031462">
    <property type="term" value="C:Cul2-RING ubiquitin ligase complex"/>
    <property type="evidence" value="ECO:0007669"/>
    <property type="project" value="TreeGrafter"/>
</dbReference>
<accession>A0A1B6DWH1</accession>
<name>A0A1B6DWH1_9HEMI</name>
<organism evidence="1">
    <name type="scientific">Clastoptera arizonana</name>
    <name type="common">Arizona spittle bug</name>
    <dbReference type="NCBI Taxonomy" id="38151"/>
    <lineage>
        <taxon>Eukaryota</taxon>
        <taxon>Metazoa</taxon>
        <taxon>Ecdysozoa</taxon>
        <taxon>Arthropoda</taxon>
        <taxon>Hexapoda</taxon>
        <taxon>Insecta</taxon>
        <taxon>Pterygota</taxon>
        <taxon>Neoptera</taxon>
        <taxon>Paraneoptera</taxon>
        <taxon>Hemiptera</taxon>
        <taxon>Auchenorrhyncha</taxon>
        <taxon>Cercopoidea</taxon>
        <taxon>Clastopteridae</taxon>
        <taxon>Clastoptera</taxon>
    </lineage>
</organism>
<dbReference type="PANTHER" id="PTHR46575:SF1">
    <property type="entry name" value="AMYLOID PROTEIN-BINDING PROTEIN 2"/>
    <property type="match status" value="1"/>
</dbReference>
<protein>
    <submittedName>
        <fullName evidence="1">Uncharacterized protein</fullName>
    </submittedName>
</protein>
<dbReference type="GO" id="GO:1990756">
    <property type="term" value="F:ubiquitin-like ligase-substrate adaptor activity"/>
    <property type="evidence" value="ECO:0007669"/>
    <property type="project" value="TreeGrafter"/>
</dbReference>